<dbReference type="Proteomes" id="UP000010116">
    <property type="component" value="Unassembled WGS sequence"/>
</dbReference>
<dbReference type="Gene3D" id="3.30.530.20">
    <property type="match status" value="1"/>
</dbReference>
<comment type="similarity">
    <text evidence="1">Belongs to the ribosome association toxin RatA family.</text>
</comment>
<name>J5KGV7_9GAMM</name>
<reference evidence="4 5" key="1">
    <citation type="journal article" date="2012" name="ISME J.">
        <title>Genomic insights to SAR86, an abundant and uncultivated marine bacterial lineage.</title>
        <authorList>
            <person name="Dupont C.L."/>
            <person name="Rusch D.B."/>
            <person name="Yooseph S."/>
            <person name="Lombardo M.J."/>
            <person name="Richter R.A."/>
            <person name="Valas R."/>
            <person name="Novotny M."/>
            <person name="Yee-Greenbaum J."/>
            <person name="Selengut J.D."/>
            <person name="Haft D.H."/>
            <person name="Halpern A.L."/>
            <person name="Lasken R.S."/>
            <person name="Nealson K."/>
            <person name="Friedman R."/>
            <person name="Venter J.C."/>
        </authorList>
    </citation>
    <scope>NUCLEOTIDE SEQUENCE [LARGE SCALE GENOMIC DNA]</scope>
</reference>
<evidence type="ECO:0000256" key="2">
    <source>
        <dbReference type="ARBA" id="ARBA00022649"/>
    </source>
</evidence>
<sequence>MSRSISFSKKVNLDSTKINNLICDFSNYKNFIPGCTSSISLKKTSSWELGQLEFNLLGKTSFIKTKNTYEENHIIMNQVEGPFDDFKGEWIIENLGKELCNVIFKAKFKLPFLIDAVTPNTLIESMSEQIINSFIKQAR</sequence>
<evidence type="ECO:0000313" key="5">
    <source>
        <dbReference type="Proteomes" id="UP000010116"/>
    </source>
</evidence>
<evidence type="ECO:0000313" key="4">
    <source>
        <dbReference type="EMBL" id="EJP73623.1"/>
    </source>
</evidence>
<proteinExistence type="inferred from homology"/>
<keyword evidence="2" id="KW-1277">Toxin-antitoxin system</keyword>
<dbReference type="SUPFAM" id="SSF55961">
    <property type="entry name" value="Bet v1-like"/>
    <property type="match status" value="1"/>
</dbReference>
<evidence type="ECO:0000256" key="1">
    <source>
        <dbReference type="ARBA" id="ARBA00008918"/>
    </source>
</evidence>
<evidence type="ECO:0000259" key="3">
    <source>
        <dbReference type="Pfam" id="PF03364"/>
    </source>
</evidence>
<dbReference type="InterPro" id="IPR005031">
    <property type="entry name" value="COQ10_START"/>
</dbReference>
<dbReference type="AlphaFoldDB" id="J5KGV7"/>
<feature type="domain" description="Coenzyme Q-binding protein COQ10 START" evidence="3">
    <location>
        <begin position="20"/>
        <end position="134"/>
    </location>
</feature>
<gene>
    <name evidence="4" type="ORF">NT02SARS_0217</name>
</gene>
<protein>
    <submittedName>
        <fullName evidence="4">Polyketide cyclase/dehydrase family protein</fullName>
    </submittedName>
</protein>
<organism evidence="4 5">
    <name type="scientific">SAR86 cluster bacterium SAR86B</name>
    <dbReference type="NCBI Taxonomy" id="1123867"/>
    <lineage>
        <taxon>Bacteria</taxon>
        <taxon>Pseudomonadati</taxon>
        <taxon>Pseudomonadota</taxon>
        <taxon>Gammaproteobacteria</taxon>
        <taxon>SAR86 cluster</taxon>
    </lineage>
</organism>
<dbReference type="HOGENOM" id="CLU_1843714_0_0_6"/>
<dbReference type="Pfam" id="PF03364">
    <property type="entry name" value="Polyketide_cyc"/>
    <property type="match status" value="1"/>
</dbReference>
<dbReference type="InterPro" id="IPR023393">
    <property type="entry name" value="START-like_dom_sf"/>
</dbReference>
<dbReference type="EMBL" id="JH611165">
    <property type="protein sequence ID" value="EJP73623.1"/>
    <property type="molecule type" value="Genomic_DNA"/>
</dbReference>
<accession>J5KGV7</accession>